<sequence length="546" mass="60747">MTDTRVDVTVLGSGIGGSTVAAILARLGLSVAIVDAARHPRFALGESTIGETSFLLRLLAARYDVPELAHVSTSGGIQEHVSKRCGIKTNFGFVYHHEGQEHDPFEVTQCSVSEGPFGPESHLMRADIDQYLFNACVRYGAIAREGVRIRSVDIQPSEAVVVLDDGETFRSDYVIDATGRTSVLAEKFGLREEPCRFETNSRTIFTHMRGVVPYDTVENSSGQPNLWHEGTLHHLFDGGWMWVIPFDNREGSESDLVSVGLSLDVDKFPKRDGVSAEQEWDEFLDRFPPLKRQFANATSAFRWISTGRTQFSSSRTVGDRWVLMSHAAGAIDALFSRGMANTMAVIEAFVPLLLTARETGDYSAGHFAYLDRLNQNILDNNDKLIAGSYIAFRDFDLWRAWSKMWYLAWNLGVIRIAGTYYQFLETADPALLDRLHQGPVPGSFCPDLPSAQAQFNACFDVLRRVRDGLLSPTDAVPELAFILGDGEASPSPLNLHDVLRRWHDGSMETQRLIYQWGRTAAPLALRPYFDYDRATIAKAADLVRAA</sequence>
<dbReference type="InterPro" id="IPR036188">
    <property type="entry name" value="FAD/NAD-bd_sf"/>
</dbReference>
<reference evidence="4" key="1">
    <citation type="submission" date="2021-01" db="EMBL/GenBank/DDBJ databases">
        <title>Whole genome shotgun sequence of Actinoplanes cyaneus NBRC 14990.</title>
        <authorList>
            <person name="Komaki H."/>
            <person name="Tamura T."/>
        </authorList>
    </citation>
    <scope>NUCLEOTIDE SEQUENCE</scope>
    <source>
        <strain evidence="4">NBRC 14990</strain>
    </source>
</reference>
<dbReference type="PANTHER" id="PTHR43747:SF5">
    <property type="entry name" value="FAD-BINDING DOMAIN-CONTAINING PROTEIN"/>
    <property type="match status" value="1"/>
</dbReference>
<gene>
    <name evidence="4" type="ORF">Acy02nite_77260</name>
</gene>
<protein>
    <submittedName>
        <fullName evidence="4">Halogenase</fullName>
    </submittedName>
</protein>
<keyword evidence="5" id="KW-1185">Reference proteome</keyword>
<accession>A0A919M4Y1</accession>
<organism evidence="4 5">
    <name type="scientific">Actinoplanes cyaneus</name>
    <dbReference type="NCBI Taxonomy" id="52696"/>
    <lineage>
        <taxon>Bacteria</taxon>
        <taxon>Bacillati</taxon>
        <taxon>Actinomycetota</taxon>
        <taxon>Actinomycetes</taxon>
        <taxon>Micromonosporales</taxon>
        <taxon>Micromonosporaceae</taxon>
        <taxon>Actinoplanes</taxon>
    </lineage>
</organism>
<dbReference type="PANTHER" id="PTHR43747">
    <property type="entry name" value="FAD-BINDING PROTEIN"/>
    <property type="match status" value="1"/>
</dbReference>
<evidence type="ECO:0000313" key="5">
    <source>
        <dbReference type="Proteomes" id="UP000619479"/>
    </source>
</evidence>
<dbReference type="InterPro" id="IPR050816">
    <property type="entry name" value="Flavin-dep_Halogenase_NPB"/>
</dbReference>
<dbReference type="EMBL" id="BOMH01000068">
    <property type="protein sequence ID" value="GID69845.1"/>
    <property type="molecule type" value="Genomic_DNA"/>
</dbReference>
<dbReference type="PRINTS" id="PR00420">
    <property type="entry name" value="RNGMNOXGNASE"/>
</dbReference>
<evidence type="ECO:0000256" key="2">
    <source>
        <dbReference type="ARBA" id="ARBA00023033"/>
    </source>
</evidence>
<dbReference type="InterPro" id="IPR006905">
    <property type="entry name" value="Flavin_halogenase"/>
</dbReference>
<keyword evidence="2" id="KW-0503">Monooxygenase</keyword>
<dbReference type="GO" id="GO:0004497">
    <property type="term" value="F:monooxygenase activity"/>
    <property type="evidence" value="ECO:0007669"/>
    <property type="project" value="UniProtKB-KW"/>
</dbReference>
<keyword evidence="1" id="KW-0560">Oxidoreductase</keyword>
<dbReference type="Gene3D" id="3.50.50.60">
    <property type="entry name" value="FAD/NAD(P)-binding domain"/>
    <property type="match status" value="1"/>
</dbReference>
<comment type="caution">
    <text evidence="4">The sequence shown here is derived from an EMBL/GenBank/DDBJ whole genome shotgun (WGS) entry which is preliminary data.</text>
</comment>
<name>A0A919M4Y1_9ACTN</name>
<dbReference type="AlphaFoldDB" id="A0A919M4Y1"/>
<dbReference type="Pfam" id="PF04820">
    <property type="entry name" value="Trp_halogenase"/>
    <property type="match status" value="1"/>
</dbReference>
<evidence type="ECO:0000256" key="3">
    <source>
        <dbReference type="ARBA" id="ARBA00038396"/>
    </source>
</evidence>
<evidence type="ECO:0000313" key="4">
    <source>
        <dbReference type="EMBL" id="GID69845.1"/>
    </source>
</evidence>
<evidence type="ECO:0000256" key="1">
    <source>
        <dbReference type="ARBA" id="ARBA00023002"/>
    </source>
</evidence>
<proteinExistence type="inferred from homology"/>
<dbReference type="SUPFAM" id="SSF51905">
    <property type="entry name" value="FAD/NAD(P)-binding domain"/>
    <property type="match status" value="1"/>
</dbReference>
<dbReference type="RefSeq" id="WP_203752789.1">
    <property type="nucleotide sequence ID" value="NZ_BAAAUC010000024.1"/>
</dbReference>
<comment type="similarity">
    <text evidence="3">Belongs to the flavin-dependent halogenase family. Bacterial tryptophan halogenase subfamily.</text>
</comment>
<dbReference type="Proteomes" id="UP000619479">
    <property type="component" value="Unassembled WGS sequence"/>
</dbReference>